<dbReference type="PANTHER" id="PTHR34294:SF1">
    <property type="entry name" value="TRANSCRIPTIONAL REGULATOR LSRR"/>
    <property type="match status" value="1"/>
</dbReference>
<accession>A0A4V1ZGR1</accession>
<evidence type="ECO:0000256" key="2">
    <source>
        <dbReference type="ARBA" id="ARBA00023015"/>
    </source>
</evidence>
<dbReference type="InterPro" id="IPR013324">
    <property type="entry name" value="RNA_pol_sigma_r3/r4-like"/>
</dbReference>
<name>A0A4V1ZGR1_9MICO</name>
<gene>
    <name evidence="6" type="ORF">EUA98_18875</name>
</gene>
<dbReference type="AlphaFoldDB" id="A0A4V1ZGR1"/>
<evidence type="ECO:0000313" key="6">
    <source>
        <dbReference type="EMBL" id="RYV49424.1"/>
    </source>
</evidence>
<comment type="similarity">
    <text evidence="1">Belongs to the SorC transcriptional regulatory family.</text>
</comment>
<dbReference type="Gene3D" id="1.10.10.60">
    <property type="entry name" value="Homeodomain-like"/>
    <property type="match status" value="1"/>
</dbReference>
<proteinExistence type="inferred from homology"/>
<evidence type="ECO:0000256" key="1">
    <source>
        <dbReference type="ARBA" id="ARBA00010466"/>
    </source>
</evidence>
<keyword evidence="4" id="KW-0804">Transcription</keyword>
<evidence type="ECO:0000256" key="3">
    <source>
        <dbReference type="ARBA" id="ARBA00023125"/>
    </source>
</evidence>
<dbReference type="SUPFAM" id="SSF100950">
    <property type="entry name" value="NagB/RpiA/CoA transferase-like"/>
    <property type="match status" value="1"/>
</dbReference>
<feature type="domain" description="Sugar-binding" evidence="5">
    <location>
        <begin position="64"/>
        <end position="315"/>
    </location>
</feature>
<keyword evidence="2" id="KW-0805">Transcription regulation</keyword>
<dbReference type="EMBL" id="SDWW01000077">
    <property type="protein sequence ID" value="RYV49424.1"/>
    <property type="molecule type" value="Genomic_DNA"/>
</dbReference>
<comment type="caution">
    <text evidence="6">The sequence shown here is derived from an EMBL/GenBank/DDBJ whole genome shotgun (WGS) entry which is preliminary data.</text>
</comment>
<protein>
    <submittedName>
        <fullName evidence="6">MarR family transcriptional regulator</fullName>
    </submittedName>
</protein>
<dbReference type="InterPro" id="IPR051054">
    <property type="entry name" value="SorC_transcr_regulators"/>
</dbReference>
<dbReference type="Proteomes" id="UP000293764">
    <property type="component" value="Unassembled WGS sequence"/>
</dbReference>
<dbReference type="Pfam" id="PF04198">
    <property type="entry name" value="Sugar-bind"/>
    <property type="match status" value="1"/>
</dbReference>
<evidence type="ECO:0000256" key="4">
    <source>
        <dbReference type="ARBA" id="ARBA00023163"/>
    </source>
</evidence>
<dbReference type="GO" id="GO:0030246">
    <property type="term" value="F:carbohydrate binding"/>
    <property type="evidence" value="ECO:0007669"/>
    <property type="project" value="InterPro"/>
</dbReference>
<dbReference type="Pfam" id="PF13384">
    <property type="entry name" value="HTH_23"/>
    <property type="match status" value="1"/>
</dbReference>
<dbReference type="PANTHER" id="PTHR34294">
    <property type="entry name" value="TRANSCRIPTIONAL REGULATOR-RELATED"/>
    <property type="match status" value="1"/>
</dbReference>
<evidence type="ECO:0000259" key="5">
    <source>
        <dbReference type="Pfam" id="PF04198"/>
    </source>
</evidence>
<keyword evidence="3" id="KW-0238">DNA-binding</keyword>
<dbReference type="Gene3D" id="3.40.50.1360">
    <property type="match status" value="1"/>
</dbReference>
<dbReference type="GO" id="GO:0003677">
    <property type="term" value="F:DNA binding"/>
    <property type="evidence" value="ECO:0007669"/>
    <property type="project" value="UniProtKB-KW"/>
</dbReference>
<reference evidence="6 7" key="1">
    <citation type="submission" date="2019-01" db="EMBL/GenBank/DDBJ databases">
        <title>Novel species of Cellulomonas.</title>
        <authorList>
            <person name="Liu Q."/>
            <person name="Xin Y.-H."/>
        </authorList>
    </citation>
    <scope>NUCLEOTIDE SEQUENCE [LARGE SCALE GENOMIC DNA]</scope>
    <source>
        <strain evidence="6 7">HLT2-17</strain>
    </source>
</reference>
<sequence>MATDGEQDVLRAAAMYYLQDMKMEVIARHLHTSRSTVSRLIKRAREMGLVEITLRPASSRAPGLGQSISATFGISTYVVPVPDSAEHVERLEQVAITTAKLLTSWFDSDMVMGIAWGTTLAAVSRHLTHKPTRGSTVVQLNGAANNRSSGIEYASDLISTFGTSFDAAVIHFPVPAFFDFPETKAAMWRERSVKRVLDVQRRADVALFSVGAVAGAVPSHVYSAGYLDDDDVRLLHSEGVVGDVCTVFLRADGSYKDVALNARATGPSPAKLHRVPRRICVVAGDNKVVPLLAALRSGVVTDLVVDEVTASRLLATVPARDTSGGRVTRALRGQPIRGRLGWPGDVQ</sequence>
<keyword evidence="7" id="KW-1185">Reference proteome</keyword>
<dbReference type="InterPro" id="IPR037171">
    <property type="entry name" value="NagB/RpiA_transferase-like"/>
</dbReference>
<organism evidence="6 7">
    <name type="scientific">Pengzhenrongella frigida</name>
    <dbReference type="NCBI Taxonomy" id="1259133"/>
    <lineage>
        <taxon>Bacteria</taxon>
        <taxon>Bacillati</taxon>
        <taxon>Actinomycetota</taxon>
        <taxon>Actinomycetes</taxon>
        <taxon>Micrococcales</taxon>
        <taxon>Pengzhenrongella</taxon>
    </lineage>
</organism>
<dbReference type="SUPFAM" id="SSF88659">
    <property type="entry name" value="Sigma3 and sigma4 domains of RNA polymerase sigma factors"/>
    <property type="match status" value="1"/>
</dbReference>
<dbReference type="OrthoDB" id="186585at2"/>
<dbReference type="InterPro" id="IPR007324">
    <property type="entry name" value="Sugar-bd_dom_put"/>
</dbReference>
<evidence type="ECO:0000313" key="7">
    <source>
        <dbReference type="Proteomes" id="UP000293764"/>
    </source>
</evidence>